<comment type="subcellular location">
    <subcellularLocation>
        <location evidence="1">Membrane</location>
        <topology evidence="1">Multi-pass membrane protein</topology>
    </subcellularLocation>
</comment>
<reference evidence="7 8" key="2">
    <citation type="submission" date="2019-10" db="EMBL/GenBank/DDBJ databases">
        <title>Thermopilla bonchosmolovskayae gen. nov., sp. nov., a moderately thermophilic Chloroflexi bacterium from a Chukotka hot spring (Arctic, Russia), representing a novel classis Thermopillaia, which include previously uncultivated lineage OLB14.</title>
        <authorList>
            <person name="Kochetkova T.V."/>
            <person name="Zayulina K.S."/>
            <person name="Zhigarkov V.S."/>
            <person name="Minaev N.V."/>
            <person name="Novikov A."/>
            <person name="Toshchakov S.V."/>
            <person name="Elcheninov A.G."/>
            <person name="Kublanov I.V."/>
        </authorList>
    </citation>
    <scope>NUCLEOTIDE SEQUENCE [LARGE SCALE GENOMIC DNA]</scope>
    <source>
        <strain evidence="7 8">3753O</strain>
    </source>
</reference>
<evidence type="ECO:0000256" key="6">
    <source>
        <dbReference type="SAM" id="Phobius"/>
    </source>
</evidence>
<keyword evidence="8" id="KW-1185">Reference proteome</keyword>
<dbReference type="Proteomes" id="UP000326331">
    <property type="component" value="Chromosome"/>
</dbReference>
<reference evidence="7 8" key="1">
    <citation type="submission" date="2019-08" db="EMBL/GenBank/DDBJ databases">
        <authorList>
            <person name="Toschakov S.V."/>
        </authorList>
    </citation>
    <scope>NUCLEOTIDE SEQUENCE [LARGE SCALE GENOMIC DNA]</scope>
    <source>
        <strain evidence="7 8">3753O</strain>
    </source>
</reference>
<evidence type="ECO:0000256" key="1">
    <source>
        <dbReference type="ARBA" id="ARBA00004141"/>
    </source>
</evidence>
<dbReference type="InterPro" id="IPR003825">
    <property type="entry name" value="Colicin-V_CvpA"/>
</dbReference>
<evidence type="ECO:0000256" key="3">
    <source>
        <dbReference type="ARBA" id="ARBA00022989"/>
    </source>
</evidence>
<dbReference type="Pfam" id="PF02674">
    <property type="entry name" value="Colicin_V"/>
    <property type="match status" value="1"/>
</dbReference>
<feature type="compositionally biased region" description="Low complexity" evidence="5">
    <location>
        <begin position="1"/>
        <end position="23"/>
    </location>
</feature>
<keyword evidence="2 6" id="KW-0812">Transmembrane</keyword>
<feature type="transmembrane region" description="Helical" evidence="6">
    <location>
        <begin position="62"/>
        <end position="83"/>
    </location>
</feature>
<sequence>MHTSTPATISPSRSSASRSSSSPLHRGQHRISSRTGSIATHPTAACPFAPWRIRPPSATIPAVNWLDLLILAVLAFSTWRAYASGFIRELVVLVSVILAIPIAGALYSRMFPKVNPIFDNEDLSAVISFLSILAGVIIGGNVLAHLLKRTAEMLNLGALDRLAGAAFGFLKAALVIQAILIVLVRYPSPDVRSEIDSSRAAKALLDAAPLTLAFLPKTFETGVELFRNAADSIDGPGAAPTPAR</sequence>
<evidence type="ECO:0000313" key="7">
    <source>
        <dbReference type="EMBL" id="QFG03295.1"/>
    </source>
</evidence>
<keyword evidence="4 6" id="KW-0472">Membrane</keyword>
<organism evidence="7 8">
    <name type="scientific">Tepidiforma bonchosmolovskayae</name>
    <dbReference type="NCBI Taxonomy" id="2601677"/>
    <lineage>
        <taxon>Bacteria</taxon>
        <taxon>Bacillati</taxon>
        <taxon>Chloroflexota</taxon>
        <taxon>Tepidiformia</taxon>
        <taxon>Tepidiformales</taxon>
        <taxon>Tepidiformaceae</taxon>
        <taxon>Tepidiforma</taxon>
    </lineage>
</organism>
<evidence type="ECO:0000313" key="8">
    <source>
        <dbReference type="Proteomes" id="UP000326331"/>
    </source>
</evidence>
<dbReference type="PANTHER" id="PTHR37306">
    <property type="entry name" value="COLICIN V PRODUCTION PROTEIN"/>
    <property type="match status" value="1"/>
</dbReference>
<evidence type="ECO:0000256" key="5">
    <source>
        <dbReference type="SAM" id="MobiDB-lite"/>
    </source>
</evidence>
<accession>A0ABX6C4Y1</accession>
<evidence type="ECO:0000256" key="2">
    <source>
        <dbReference type="ARBA" id="ARBA00022692"/>
    </source>
</evidence>
<feature type="transmembrane region" description="Helical" evidence="6">
    <location>
        <begin position="165"/>
        <end position="186"/>
    </location>
</feature>
<feature type="region of interest" description="Disordered" evidence="5">
    <location>
        <begin position="1"/>
        <end position="36"/>
    </location>
</feature>
<feature type="transmembrane region" description="Helical" evidence="6">
    <location>
        <begin position="90"/>
        <end position="111"/>
    </location>
</feature>
<protein>
    <submittedName>
        <fullName evidence="7">CvpA family protein</fullName>
    </submittedName>
</protein>
<dbReference type="EMBL" id="CP042829">
    <property type="protein sequence ID" value="QFG03295.1"/>
    <property type="molecule type" value="Genomic_DNA"/>
</dbReference>
<feature type="transmembrane region" description="Helical" evidence="6">
    <location>
        <begin position="123"/>
        <end position="144"/>
    </location>
</feature>
<gene>
    <name evidence="7" type="ORF">Tbon_08305</name>
</gene>
<evidence type="ECO:0000256" key="4">
    <source>
        <dbReference type="ARBA" id="ARBA00023136"/>
    </source>
</evidence>
<proteinExistence type="predicted"/>
<keyword evidence="3 6" id="KW-1133">Transmembrane helix</keyword>
<dbReference type="PANTHER" id="PTHR37306:SF1">
    <property type="entry name" value="COLICIN V PRODUCTION PROTEIN"/>
    <property type="match status" value="1"/>
</dbReference>
<name>A0ABX6C4Y1_9CHLR</name>